<accession>A0A930Y253</accession>
<comment type="function">
    <text evidence="2">Removes the formyl group from the N-terminal Met of newly synthesized proteins. Requires at least a dipeptide for an efficient rate of reaction. N-terminal L-methionine is a prerequisite for activity but the enzyme has broad specificity at other positions.</text>
</comment>
<feature type="binding site" evidence="2">
    <location>
        <position position="146"/>
    </location>
    <ligand>
        <name>Fe cation</name>
        <dbReference type="ChEBI" id="CHEBI:24875"/>
    </ligand>
</feature>
<dbReference type="PANTHER" id="PTHR10458">
    <property type="entry name" value="PEPTIDE DEFORMYLASE"/>
    <property type="match status" value="1"/>
</dbReference>
<dbReference type="AlphaFoldDB" id="A0A930Y253"/>
<evidence type="ECO:0000313" key="3">
    <source>
        <dbReference type="EMBL" id="MBF2734531.1"/>
    </source>
</evidence>
<keyword evidence="2" id="KW-0479">Metal-binding</keyword>
<dbReference type="SUPFAM" id="SSF56420">
    <property type="entry name" value="Peptide deformylase"/>
    <property type="match status" value="1"/>
</dbReference>
<comment type="similarity">
    <text evidence="1 2">Belongs to the polypeptide deformylase family.</text>
</comment>
<evidence type="ECO:0000313" key="4">
    <source>
        <dbReference type="Proteomes" id="UP000604381"/>
    </source>
</evidence>
<comment type="caution">
    <text evidence="3">The sequence shown here is derived from an EMBL/GenBank/DDBJ whole genome shotgun (WGS) entry which is preliminary data.</text>
</comment>
<keyword evidence="2" id="KW-0648">Protein biosynthesis</keyword>
<dbReference type="NCBIfam" id="NF001159">
    <property type="entry name" value="PRK00150.1-3"/>
    <property type="match status" value="1"/>
</dbReference>
<evidence type="ECO:0000256" key="1">
    <source>
        <dbReference type="ARBA" id="ARBA00010759"/>
    </source>
</evidence>
<dbReference type="InterPro" id="IPR023635">
    <property type="entry name" value="Peptide_deformylase"/>
</dbReference>
<feature type="binding site" evidence="2">
    <location>
        <position position="98"/>
    </location>
    <ligand>
        <name>Fe cation</name>
        <dbReference type="ChEBI" id="CHEBI:24875"/>
    </ligand>
</feature>
<dbReference type="PRINTS" id="PR01576">
    <property type="entry name" value="PDEFORMYLASE"/>
</dbReference>
<feature type="binding site" evidence="2">
    <location>
        <position position="142"/>
    </location>
    <ligand>
        <name>Fe cation</name>
        <dbReference type="ChEBI" id="CHEBI:24875"/>
    </ligand>
</feature>
<proteinExistence type="inferred from homology"/>
<dbReference type="Pfam" id="PF01327">
    <property type="entry name" value="Pep_deformylase"/>
    <property type="match status" value="1"/>
</dbReference>
<evidence type="ECO:0000256" key="2">
    <source>
        <dbReference type="HAMAP-Rule" id="MF_00163"/>
    </source>
</evidence>
<name>A0A930Y253_9GAMM</name>
<keyword evidence="4" id="KW-1185">Reference proteome</keyword>
<reference evidence="3" key="1">
    <citation type="submission" date="2020-10" db="EMBL/GenBank/DDBJ databases">
        <title>An improved Amphimedon queenslandica hologenome assembly reveals how three proteobacterial symbionts can extend the metabolic phenotypic of their marine sponge host.</title>
        <authorList>
            <person name="Degnan B."/>
            <person name="Degnan S."/>
            <person name="Xiang X."/>
        </authorList>
    </citation>
    <scope>NUCLEOTIDE SEQUENCE</scope>
    <source>
        <strain evidence="3">AqS2</strain>
    </source>
</reference>
<dbReference type="GO" id="GO:0006412">
    <property type="term" value="P:translation"/>
    <property type="evidence" value="ECO:0007669"/>
    <property type="project" value="UniProtKB-UniRule"/>
</dbReference>
<dbReference type="InterPro" id="IPR036821">
    <property type="entry name" value="Peptide_deformylase_sf"/>
</dbReference>
<keyword evidence="2 3" id="KW-0378">Hydrolase</keyword>
<comment type="cofactor">
    <cofactor evidence="2">
        <name>Fe(2+)</name>
        <dbReference type="ChEBI" id="CHEBI:29033"/>
    </cofactor>
    <text evidence="2">Binds 1 Fe(2+) ion.</text>
</comment>
<dbReference type="CDD" id="cd00487">
    <property type="entry name" value="Pep_deformylase"/>
    <property type="match status" value="1"/>
</dbReference>
<organism evidence="3 4">
    <name type="scientific">Candidatus Amphirhobacter heronislandensis</name>
    <dbReference type="NCBI Taxonomy" id="1732024"/>
    <lineage>
        <taxon>Bacteria</taxon>
        <taxon>Pseudomonadati</taxon>
        <taxon>Pseudomonadota</taxon>
        <taxon>Gammaproteobacteria</taxon>
        <taxon>Candidatus Tethybacterales</taxon>
        <taxon>Candidatus Tethybacteraceae</taxon>
        <taxon>Candidatus Amphirhobacter</taxon>
    </lineage>
</organism>
<dbReference type="GO" id="GO:0042586">
    <property type="term" value="F:peptide deformylase activity"/>
    <property type="evidence" value="ECO:0007669"/>
    <property type="project" value="UniProtKB-UniRule"/>
</dbReference>
<dbReference type="PIRSF" id="PIRSF004749">
    <property type="entry name" value="Pep_def"/>
    <property type="match status" value="1"/>
</dbReference>
<dbReference type="HAMAP" id="MF_00163">
    <property type="entry name" value="Pep_deformylase"/>
    <property type="match status" value="1"/>
</dbReference>
<keyword evidence="2" id="KW-0408">Iron</keyword>
<sequence>MQHDPGSPADRLLAYPHAALRAQAAPVKEIDDGVRALAARMLETMYAHSGIGLAANQVGAAWRVFVYDLSEERNRPAMLANPAIVAADSEKLPYEEGCLSLLEARGTVKRPQAVTIEAIDVASGEPVRFDSKTHLEAVCLQHEIDHLDGVLFFDHMSRLQRDRLLKRYDKACAERAQRDGDAAATA</sequence>
<protein>
    <recommendedName>
        <fullName evidence="2">Peptide deformylase</fullName>
        <shortName evidence="2">PDF</shortName>
        <ecNumber evidence="2">3.5.1.88</ecNumber>
    </recommendedName>
    <alternativeName>
        <fullName evidence="2">Polypeptide deformylase</fullName>
    </alternativeName>
</protein>
<dbReference type="GO" id="GO:0046872">
    <property type="term" value="F:metal ion binding"/>
    <property type="evidence" value="ECO:0007669"/>
    <property type="project" value="UniProtKB-KW"/>
</dbReference>
<dbReference type="Gene3D" id="3.90.45.10">
    <property type="entry name" value="Peptide deformylase"/>
    <property type="match status" value="1"/>
</dbReference>
<comment type="catalytic activity">
    <reaction evidence="2">
        <text>N-terminal N-formyl-L-methionyl-[peptide] + H2O = N-terminal L-methionyl-[peptide] + formate</text>
        <dbReference type="Rhea" id="RHEA:24420"/>
        <dbReference type="Rhea" id="RHEA-COMP:10639"/>
        <dbReference type="Rhea" id="RHEA-COMP:10640"/>
        <dbReference type="ChEBI" id="CHEBI:15377"/>
        <dbReference type="ChEBI" id="CHEBI:15740"/>
        <dbReference type="ChEBI" id="CHEBI:49298"/>
        <dbReference type="ChEBI" id="CHEBI:64731"/>
        <dbReference type="EC" id="3.5.1.88"/>
    </reaction>
</comment>
<dbReference type="EC" id="3.5.1.88" evidence="2"/>
<gene>
    <name evidence="2 3" type="primary">def</name>
    <name evidence="3" type="ORF">ISN26_00295</name>
</gene>
<dbReference type="Proteomes" id="UP000604381">
    <property type="component" value="Unassembled WGS sequence"/>
</dbReference>
<dbReference type="EMBL" id="JADHEI010000009">
    <property type="protein sequence ID" value="MBF2734531.1"/>
    <property type="molecule type" value="Genomic_DNA"/>
</dbReference>
<dbReference type="NCBIfam" id="TIGR00079">
    <property type="entry name" value="pept_deformyl"/>
    <property type="match status" value="1"/>
</dbReference>
<feature type="active site" evidence="2">
    <location>
        <position position="143"/>
    </location>
</feature>
<dbReference type="PANTHER" id="PTHR10458:SF22">
    <property type="entry name" value="PEPTIDE DEFORMYLASE"/>
    <property type="match status" value="1"/>
</dbReference>